<accession>A0A918KSY7</accession>
<dbReference type="PROSITE" id="PS50263">
    <property type="entry name" value="CN_HYDROLASE"/>
    <property type="match status" value="1"/>
</dbReference>
<evidence type="ECO:0000256" key="1">
    <source>
        <dbReference type="ARBA" id="ARBA00022801"/>
    </source>
</evidence>
<dbReference type="EMBL" id="BMYV01000003">
    <property type="protein sequence ID" value="GGX74925.1"/>
    <property type="molecule type" value="Genomic_DNA"/>
</dbReference>
<dbReference type="InterPro" id="IPR003010">
    <property type="entry name" value="C-N_Hydrolase"/>
</dbReference>
<sequence length="267" mass="28825">MKTAAIQMRSGVDVAANIAAASELIRAAKDAGAELICTPEMTHFLQKDADLLRLGVRTMKDDLGVRAFFALADELSVHLLIGSLAILRDDGQIANRSVLFGPDGSIVAQYDKIHLFEAVISTQESYREADTYTAGTEPVTAHVTDMKMGLSICYDLRFPALYGSYARDEVDVIAAPSAFTVATGKAHWETLLRARAIETGAFIIAPAQGGTHEDGRKTWGHSMIIGPWGEIISALDHDKPGYILAELDLAAVKQARSRVPAWRGESA</sequence>
<evidence type="ECO:0000259" key="2">
    <source>
        <dbReference type="PROSITE" id="PS50263"/>
    </source>
</evidence>
<dbReference type="PANTHER" id="PTHR23088">
    <property type="entry name" value="NITRILASE-RELATED"/>
    <property type="match status" value="1"/>
</dbReference>
<name>A0A918KSY7_9PROT</name>
<dbReference type="AlphaFoldDB" id="A0A918KSY7"/>
<reference evidence="3 4" key="1">
    <citation type="journal article" date="2014" name="Int. J. Syst. Evol. Microbiol.">
        <title>Complete genome sequence of Corynebacterium casei LMG S-19264T (=DSM 44701T), isolated from a smear-ripened cheese.</title>
        <authorList>
            <consortium name="US DOE Joint Genome Institute (JGI-PGF)"/>
            <person name="Walter F."/>
            <person name="Albersmeier A."/>
            <person name="Kalinowski J."/>
            <person name="Ruckert C."/>
        </authorList>
    </citation>
    <scope>NUCLEOTIDE SEQUENCE [LARGE SCALE GENOMIC DNA]</scope>
    <source>
        <strain evidence="3 4">KCTC 23968</strain>
    </source>
</reference>
<organism evidence="3 4">
    <name type="scientific">Litorimonas cladophorae</name>
    <dbReference type="NCBI Taxonomy" id="1220491"/>
    <lineage>
        <taxon>Bacteria</taxon>
        <taxon>Pseudomonadati</taxon>
        <taxon>Pseudomonadota</taxon>
        <taxon>Alphaproteobacteria</taxon>
        <taxon>Maricaulales</taxon>
        <taxon>Robiginitomaculaceae</taxon>
    </lineage>
</organism>
<comment type="caution">
    <text evidence="3">The sequence shown here is derived from an EMBL/GenBank/DDBJ whole genome shotgun (WGS) entry which is preliminary data.</text>
</comment>
<dbReference type="GO" id="GO:0016811">
    <property type="term" value="F:hydrolase activity, acting on carbon-nitrogen (but not peptide) bonds, in linear amides"/>
    <property type="evidence" value="ECO:0007669"/>
    <property type="project" value="InterPro"/>
</dbReference>
<dbReference type="RefSeq" id="WP_189587006.1">
    <property type="nucleotide sequence ID" value="NZ_BMYV01000003.1"/>
</dbReference>
<evidence type="ECO:0000313" key="3">
    <source>
        <dbReference type="EMBL" id="GGX74925.1"/>
    </source>
</evidence>
<keyword evidence="4" id="KW-1185">Reference proteome</keyword>
<dbReference type="PANTHER" id="PTHR23088:SF27">
    <property type="entry name" value="DEAMINATED GLUTATHIONE AMIDASE"/>
    <property type="match status" value="1"/>
</dbReference>
<gene>
    <name evidence="3" type="ORF">GCM10011309_26390</name>
</gene>
<protein>
    <submittedName>
        <fullName evidence="3">Amidohydrolase</fullName>
    </submittedName>
</protein>
<dbReference type="InterPro" id="IPR045254">
    <property type="entry name" value="Nit1/2_C-N_Hydrolase"/>
</dbReference>
<proteinExistence type="predicted"/>
<dbReference type="Proteomes" id="UP000600865">
    <property type="component" value="Unassembled WGS sequence"/>
</dbReference>
<dbReference type="Gene3D" id="3.60.110.10">
    <property type="entry name" value="Carbon-nitrogen hydrolase"/>
    <property type="match status" value="1"/>
</dbReference>
<feature type="domain" description="CN hydrolase" evidence="2">
    <location>
        <begin position="1"/>
        <end position="249"/>
    </location>
</feature>
<dbReference type="Pfam" id="PF00795">
    <property type="entry name" value="CN_hydrolase"/>
    <property type="match status" value="1"/>
</dbReference>
<dbReference type="SUPFAM" id="SSF56317">
    <property type="entry name" value="Carbon-nitrogen hydrolase"/>
    <property type="match status" value="1"/>
</dbReference>
<keyword evidence="1" id="KW-0378">Hydrolase</keyword>
<evidence type="ECO:0000313" key="4">
    <source>
        <dbReference type="Proteomes" id="UP000600865"/>
    </source>
</evidence>
<dbReference type="InterPro" id="IPR036526">
    <property type="entry name" value="C-N_Hydrolase_sf"/>
</dbReference>
<dbReference type="CDD" id="cd07572">
    <property type="entry name" value="nit"/>
    <property type="match status" value="1"/>
</dbReference>